<proteinExistence type="predicted"/>
<dbReference type="InParanoid" id="A0A0G4G7P3"/>
<organism evidence="1 2">
    <name type="scientific">Vitrella brassicaformis (strain CCMP3155)</name>
    <dbReference type="NCBI Taxonomy" id="1169540"/>
    <lineage>
        <taxon>Eukaryota</taxon>
        <taxon>Sar</taxon>
        <taxon>Alveolata</taxon>
        <taxon>Colpodellida</taxon>
        <taxon>Vitrellaceae</taxon>
        <taxon>Vitrella</taxon>
    </lineage>
</organism>
<gene>
    <name evidence="1" type="ORF">Vbra_326</name>
</gene>
<sequence>MLKAEDILDDGLYRRGFGITKVSDFIPLIQCIARHVPLYLLKGNHDDTIPQTLVDKLFPHEKGDVLYRDHEIADFPQTTPNTGRSWITMAVGTPLTGGVSGTCARKLRIFFFNLT</sequence>
<reference evidence="1 2" key="1">
    <citation type="submission" date="2014-11" db="EMBL/GenBank/DDBJ databases">
        <authorList>
            <person name="Zhu J."/>
            <person name="Qi W."/>
            <person name="Song R."/>
        </authorList>
    </citation>
    <scope>NUCLEOTIDE SEQUENCE [LARGE SCALE GENOMIC DNA]</scope>
</reference>
<dbReference type="Proteomes" id="UP000041254">
    <property type="component" value="Unassembled WGS sequence"/>
</dbReference>
<name>A0A0G4G7P3_VITBC</name>
<dbReference type="VEuPathDB" id="CryptoDB:Vbra_326"/>
<evidence type="ECO:0000313" key="1">
    <source>
        <dbReference type="EMBL" id="CEM24630.1"/>
    </source>
</evidence>
<evidence type="ECO:0008006" key="3">
    <source>
        <dbReference type="Google" id="ProtNLM"/>
    </source>
</evidence>
<protein>
    <recommendedName>
        <fullName evidence="3">Calcineurin-like phosphoesterase domain-containing protein</fullName>
    </recommendedName>
</protein>
<evidence type="ECO:0000313" key="2">
    <source>
        <dbReference type="Proteomes" id="UP000041254"/>
    </source>
</evidence>
<keyword evidence="2" id="KW-1185">Reference proteome</keyword>
<dbReference type="AlphaFoldDB" id="A0A0G4G7P3"/>
<accession>A0A0G4G7P3</accession>
<dbReference type="EMBL" id="CDMY01000585">
    <property type="protein sequence ID" value="CEM24630.1"/>
    <property type="molecule type" value="Genomic_DNA"/>
</dbReference>